<dbReference type="Pfam" id="PF00535">
    <property type="entry name" value="Glycos_transf_2"/>
    <property type="match status" value="1"/>
</dbReference>
<dbReference type="CDD" id="cd04186">
    <property type="entry name" value="GT_2_like_c"/>
    <property type="match status" value="1"/>
</dbReference>
<dbReference type="eggNOG" id="COG1216">
    <property type="taxonomic scope" value="Bacteria"/>
</dbReference>
<dbReference type="EMBL" id="GL883077">
    <property type="protein sequence ID" value="EGF93566.1"/>
    <property type="molecule type" value="Genomic_DNA"/>
</dbReference>
<dbReference type="GO" id="GO:0016740">
    <property type="term" value="F:transferase activity"/>
    <property type="evidence" value="ECO:0007669"/>
    <property type="project" value="UniProtKB-KW"/>
</dbReference>
<feature type="domain" description="Glycosyltransferase 2-like" evidence="1">
    <location>
        <begin position="151"/>
        <end position="328"/>
    </location>
</feature>
<dbReference type="SUPFAM" id="SSF53448">
    <property type="entry name" value="Nucleotide-diphospho-sugar transferases"/>
    <property type="match status" value="1"/>
</dbReference>
<dbReference type="AlphaFoldDB" id="F4QLZ4"/>
<dbReference type="PANTHER" id="PTHR43179:SF7">
    <property type="entry name" value="RHAMNOSYLTRANSFERASE WBBL"/>
    <property type="match status" value="1"/>
</dbReference>
<dbReference type="InterPro" id="IPR001173">
    <property type="entry name" value="Glyco_trans_2-like"/>
</dbReference>
<keyword evidence="2" id="KW-0808">Transferase</keyword>
<accession>F4QLZ4</accession>
<dbReference type="InterPro" id="IPR029044">
    <property type="entry name" value="Nucleotide-diphossugar_trans"/>
</dbReference>
<gene>
    <name evidence="2" type="ORF">ABI_20060</name>
</gene>
<proteinExistence type="predicted"/>
<evidence type="ECO:0000313" key="2">
    <source>
        <dbReference type="EMBL" id="EGF93566.1"/>
    </source>
</evidence>
<name>F4QLZ4_9CAUL</name>
<reference evidence="3" key="1">
    <citation type="submission" date="2011-03" db="EMBL/GenBank/DDBJ databases">
        <title>Draft genome sequence of Brevundimonas diminuta.</title>
        <authorList>
            <person name="Brown P.J.B."/>
            <person name="Buechlein A."/>
            <person name="Hemmerich C."/>
            <person name="Brun Y.V."/>
        </authorList>
    </citation>
    <scope>NUCLEOTIDE SEQUENCE [LARGE SCALE GENOMIC DNA]</scope>
    <source>
        <strain evidence="3">C19</strain>
    </source>
</reference>
<dbReference type="HOGENOM" id="CLU_654964_0_0_5"/>
<dbReference type="PANTHER" id="PTHR43179">
    <property type="entry name" value="RHAMNOSYLTRANSFERASE WBBL"/>
    <property type="match status" value="1"/>
</dbReference>
<dbReference type="Gene3D" id="3.90.550.10">
    <property type="entry name" value="Spore Coat Polysaccharide Biosynthesis Protein SpsA, Chain A"/>
    <property type="match status" value="1"/>
</dbReference>
<sequence>MTSDAIFDLLNLNGTLALGGVYRLRAKGGVAEVEITDTATGERNVVYVQDGRDIYITMPVGHYRVWLRTRATSVSLMRLGFAERIGAYATKAVGLMRSGRLIAAVAARMRRPASGISGMAIGEATHVADLPSRPALALAKPDPALSSAGVSIVIPTKIRAEMLRACVDSLALNRTVEVEIIIVDNGAEGNAMVALLAELSRRPDVKLIRDDGGFNFSRLCNEGAAQARYPLLLFLNDDIEALDGDWLAAMRDYVARPDVGAVGARLLYTDRTLQHAGVASNLVPGPGHPWRGVAPDVWQSHPFLAQPGDVDAVTGACLMMRRDVFDAVGGFDAEAFSVTLNDVDLCLRVREQGLKIVYAPDATLLHKEGQSRRRDDDPAERARRQAELRAYVARHPEAARRSVFYPLTLRRDTDQALSI</sequence>
<dbReference type="OrthoDB" id="5291101at2"/>
<dbReference type="RefSeq" id="WP_006272765.1">
    <property type="nucleotide sequence ID" value="NZ_GL883077.1"/>
</dbReference>
<dbReference type="Proteomes" id="UP000006512">
    <property type="component" value="Unassembled WGS sequence"/>
</dbReference>
<keyword evidence="3" id="KW-1185">Reference proteome</keyword>
<organism evidence="2 3">
    <name type="scientific">Asticcacaulis biprosthecium C19</name>
    <dbReference type="NCBI Taxonomy" id="715226"/>
    <lineage>
        <taxon>Bacteria</taxon>
        <taxon>Pseudomonadati</taxon>
        <taxon>Pseudomonadota</taxon>
        <taxon>Alphaproteobacteria</taxon>
        <taxon>Caulobacterales</taxon>
        <taxon>Caulobacteraceae</taxon>
        <taxon>Asticcacaulis</taxon>
    </lineage>
</organism>
<evidence type="ECO:0000259" key="1">
    <source>
        <dbReference type="Pfam" id="PF00535"/>
    </source>
</evidence>
<dbReference type="STRING" id="715226.ABI_20060"/>
<evidence type="ECO:0000313" key="3">
    <source>
        <dbReference type="Proteomes" id="UP000006512"/>
    </source>
</evidence>
<protein>
    <submittedName>
        <fullName evidence="2">Glycosyl transferase family 2 family protein</fullName>
    </submittedName>
</protein>